<evidence type="ECO:0000313" key="2">
    <source>
        <dbReference type="Proteomes" id="UP000247746"/>
    </source>
</evidence>
<organism evidence="1 2">
    <name type="scientific">Psychrobacter fozii</name>
    <dbReference type="NCBI Taxonomy" id="198480"/>
    <lineage>
        <taxon>Bacteria</taxon>
        <taxon>Pseudomonadati</taxon>
        <taxon>Pseudomonadota</taxon>
        <taxon>Gammaproteobacteria</taxon>
        <taxon>Moraxellales</taxon>
        <taxon>Moraxellaceae</taxon>
        <taxon>Psychrobacter</taxon>
    </lineage>
</organism>
<gene>
    <name evidence="1" type="ORF">DFP82_105141</name>
</gene>
<dbReference type="RefSeq" id="WP_110923228.1">
    <property type="nucleotide sequence ID" value="NZ_QJSU01000005.1"/>
</dbReference>
<evidence type="ECO:0000313" key="1">
    <source>
        <dbReference type="EMBL" id="PYE38987.1"/>
    </source>
</evidence>
<dbReference type="EMBL" id="QJSU01000005">
    <property type="protein sequence ID" value="PYE38987.1"/>
    <property type="molecule type" value="Genomic_DNA"/>
</dbReference>
<proteinExistence type="predicted"/>
<comment type="caution">
    <text evidence="1">The sequence shown here is derived from an EMBL/GenBank/DDBJ whole genome shotgun (WGS) entry which is preliminary data.</text>
</comment>
<dbReference type="OrthoDB" id="8965824at2"/>
<name>A0A2V4UFS7_9GAMM</name>
<dbReference type="Proteomes" id="UP000247746">
    <property type="component" value="Unassembled WGS sequence"/>
</dbReference>
<protein>
    <submittedName>
        <fullName evidence="1">Uncharacterized protein</fullName>
    </submittedName>
</protein>
<accession>A0A2V4UFS7</accession>
<keyword evidence="2" id="KW-1185">Reference proteome</keyword>
<reference evidence="1 2" key="1">
    <citation type="submission" date="2018-06" db="EMBL/GenBank/DDBJ databases">
        <title>Genomic Encyclopedia of Type Strains, Phase III (KMG-III): the genomes of soil and plant-associated and newly described type strains.</title>
        <authorList>
            <person name="Whitman W."/>
        </authorList>
    </citation>
    <scope>NUCLEOTIDE SEQUENCE [LARGE SCALE GENOMIC DNA]</scope>
    <source>
        <strain evidence="1 2">CECT 5889</strain>
    </source>
</reference>
<dbReference type="AlphaFoldDB" id="A0A2V4UFS7"/>
<sequence>MNYGDVFRKSDLGREEIKSQSLGVLPREARTLLIMIDGRRTYQSYLNTLDSSKMFAEFGGITPLFELLLSLECIEIAVAGSAETEVPTPAQTTTAVPVTTQSQPAVPVFDEKSEVEFNNTFNNKSTINVKESEKKSISSMFKTKPSSASYETIKSDLATYIEKNAPPVEAWGYLLSLEQCGSSTQLLILAKEIQNTDSGNLARGMNDFIKRIQR</sequence>